<dbReference type="InterPro" id="IPR013602">
    <property type="entry name" value="Dynein_heavy_linker"/>
</dbReference>
<dbReference type="OrthoDB" id="447173at2759"/>
<dbReference type="InParanoid" id="B4MH78"/>
<dbReference type="PANTHER" id="PTHR45703">
    <property type="entry name" value="DYNEIN HEAVY CHAIN"/>
    <property type="match status" value="1"/>
</dbReference>
<dbReference type="GO" id="GO:0045505">
    <property type="term" value="F:dynein intermediate chain binding"/>
    <property type="evidence" value="ECO:0007669"/>
    <property type="project" value="InterPro"/>
</dbReference>
<dbReference type="GO" id="GO:0051959">
    <property type="term" value="F:dynein light intermediate chain binding"/>
    <property type="evidence" value="ECO:0007669"/>
    <property type="project" value="InterPro"/>
</dbReference>
<dbReference type="GO" id="GO:0007018">
    <property type="term" value="P:microtubule-based movement"/>
    <property type="evidence" value="ECO:0007669"/>
    <property type="project" value="InterPro"/>
</dbReference>
<organism evidence="2 3">
    <name type="scientific">Drosophila virilis</name>
    <name type="common">Fruit fly</name>
    <dbReference type="NCBI Taxonomy" id="7244"/>
    <lineage>
        <taxon>Eukaryota</taxon>
        <taxon>Metazoa</taxon>
        <taxon>Ecdysozoa</taxon>
        <taxon>Arthropoda</taxon>
        <taxon>Hexapoda</taxon>
        <taxon>Insecta</taxon>
        <taxon>Pterygota</taxon>
        <taxon>Neoptera</taxon>
        <taxon>Endopterygota</taxon>
        <taxon>Diptera</taxon>
        <taxon>Brachycera</taxon>
        <taxon>Muscomorpha</taxon>
        <taxon>Ephydroidea</taxon>
        <taxon>Drosophilidae</taxon>
        <taxon>Drosophila</taxon>
    </lineage>
</organism>
<evidence type="ECO:0000313" key="3">
    <source>
        <dbReference type="Proteomes" id="UP000008792"/>
    </source>
</evidence>
<evidence type="ECO:0000259" key="1">
    <source>
        <dbReference type="Pfam" id="PF08393"/>
    </source>
</evidence>
<dbReference type="EMBL" id="CH941607">
    <property type="protein sequence ID" value="EDW71542.2"/>
    <property type="molecule type" value="Genomic_DNA"/>
</dbReference>
<reference evidence="2 3" key="1">
    <citation type="journal article" date="2007" name="Nature">
        <title>Evolution of genes and genomes on the Drosophila phylogeny.</title>
        <authorList>
            <consortium name="Drosophila 12 Genomes Consortium"/>
            <person name="Clark A.G."/>
            <person name="Eisen M.B."/>
            <person name="Smith D.R."/>
            <person name="Bergman C.M."/>
            <person name="Oliver B."/>
            <person name="Markow T.A."/>
            <person name="Kaufman T.C."/>
            <person name="Kellis M."/>
            <person name="Gelbart W."/>
            <person name="Iyer V.N."/>
            <person name="Pollard D.A."/>
            <person name="Sackton T.B."/>
            <person name="Larracuente A.M."/>
            <person name="Singh N.D."/>
            <person name="Abad J.P."/>
            <person name="Abt D.N."/>
            <person name="Adryan B."/>
            <person name="Aguade M."/>
            <person name="Akashi H."/>
            <person name="Anderson W.W."/>
            <person name="Aquadro C.F."/>
            <person name="Ardell D.H."/>
            <person name="Arguello R."/>
            <person name="Artieri C.G."/>
            <person name="Barbash D.A."/>
            <person name="Barker D."/>
            <person name="Barsanti P."/>
            <person name="Batterham P."/>
            <person name="Batzoglou S."/>
            <person name="Begun D."/>
            <person name="Bhutkar A."/>
            <person name="Blanco E."/>
            <person name="Bosak S.A."/>
            <person name="Bradley R.K."/>
            <person name="Brand A.D."/>
            <person name="Brent M.R."/>
            <person name="Brooks A.N."/>
            <person name="Brown R.H."/>
            <person name="Butlin R.K."/>
            <person name="Caggese C."/>
            <person name="Calvi B.R."/>
            <person name="Bernardo de Carvalho A."/>
            <person name="Caspi A."/>
            <person name="Castrezana S."/>
            <person name="Celniker S.E."/>
            <person name="Chang J.L."/>
            <person name="Chapple C."/>
            <person name="Chatterji S."/>
            <person name="Chinwalla A."/>
            <person name="Civetta A."/>
            <person name="Clifton S.W."/>
            <person name="Comeron J.M."/>
            <person name="Costello J.C."/>
            <person name="Coyne J.A."/>
            <person name="Daub J."/>
            <person name="David R.G."/>
            <person name="Delcher A.L."/>
            <person name="Delehaunty K."/>
            <person name="Do C.B."/>
            <person name="Ebling H."/>
            <person name="Edwards K."/>
            <person name="Eickbush T."/>
            <person name="Evans J.D."/>
            <person name="Filipski A."/>
            <person name="Findeiss S."/>
            <person name="Freyhult E."/>
            <person name="Fulton L."/>
            <person name="Fulton R."/>
            <person name="Garcia A.C."/>
            <person name="Gardiner A."/>
            <person name="Garfield D.A."/>
            <person name="Garvin B.E."/>
            <person name="Gibson G."/>
            <person name="Gilbert D."/>
            <person name="Gnerre S."/>
            <person name="Godfrey J."/>
            <person name="Good R."/>
            <person name="Gotea V."/>
            <person name="Gravely B."/>
            <person name="Greenberg A.J."/>
            <person name="Griffiths-Jones S."/>
            <person name="Gross S."/>
            <person name="Guigo R."/>
            <person name="Gustafson E.A."/>
            <person name="Haerty W."/>
            <person name="Hahn M.W."/>
            <person name="Halligan D.L."/>
            <person name="Halpern A.L."/>
            <person name="Halter G.M."/>
            <person name="Han M.V."/>
            <person name="Heger A."/>
            <person name="Hillier L."/>
            <person name="Hinrichs A.S."/>
            <person name="Holmes I."/>
            <person name="Hoskins R.A."/>
            <person name="Hubisz M.J."/>
            <person name="Hultmark D."/>
            <person name="Huntley M.A."/>
            <person name="Jaffe D.B."/>
            <person name="Jagadeeshan S."/>
            <person name="Jeck W.R."/>
            <person name="Johnson J."/>
            <person name="Jones C.D."/>
            <person name="Jordan W.C."/>
            <person name="Karpen G.H."/>
            <person name="Kataoka E."/>
            <person name="Keightley P.D."/>
            <person name="Kheradpour P."/>
            <person name="Kirkness E.F."/>
            <person name="Koerich L.B."/>
            <person name="Kristiansen K."/>
            <person name="Kudrna D."/>
            <person name="Kulathinal R.J."/>
            <person name="Kumar S."/>
            <person name="Kwok R."/>
            <person name="Lander E."/>
            <person name="Langley C.H."/>
            <person name="Lapoint R."/>
            <person name="Lazzaro B.P."/>
            <person name="Lee S.J."/>
            <person name="Levesque L."/>
            <person name="Li R."/>
            <person name="Lin C.F."/>
            <person name="Lin M.F."/>
            <person name="Lindblad-Toh K."/>
            <person name="Llopart A."/>
            <person name="Long M."/>
            <person name="Low L."/>
            <person name="Lozovsky E."/>
            <person name="Lu J."/>
            <person name="Luo M."/>
            <person name="Machado C.A."/>
            <person name="Makalowski W."/>
            <person name="Marzo M."/>
            <person name="Matsuda M."/>
            <person name="Matzkin L."/>
            <person name="McAllister B."/>
            <person name="McBride C.S."/>
            <person name="McKernan B."/>
            <person name="McKernan K."/>
            <person name="Mendez-Lago M."/>
            <person name="Minx P."/>
            <person name="Mollenhauer M.U."/>
            <person name="Montooth K."/>
            <person name="Mount S.M."/>
            <person name="Mu X."/>
            <person name="Myers E."/>
            <person name="Negre B."/>
            <person name="Newfeld S."/>
            <person name="Nielsen R."/>
            <person name="Noor M.A."/>
            <person name="O'Grady P."/>
            <person name="Pachter L."/>
            <person name="Papaceit M."/>
            <person name="Parisi M.J."/>
            <person name="Parisi M."/>
            <person name="Parts L."/>
            <person name="Pedersen J.S."/>
            <person name="Pesole G."/>
            <person name="Phillippy A.M."/>
            <person name="Ponting C.P."/>
            <person name="Pop M."/>
            <person name="Porcelli D."/>
            <person name="Powell J.R."/>
            <person name="Prohaska S."/>
            <person name="Pruitt K."/>
            <person name="Puig M."/>
            <person name="Quesneville H."/>
            <person name="Ram K.R."/>
            <person name="Rand D."/>
            <person name="Rasmussen M.D."/>
            <person name="Reed L.K."/>
            <person name="Reenan R."/>
            <person name="Reily A."/>
            <person name="Remington K.A."/>
            <person name="Rieger T.T."/>
            <person name="Ritchie M.G."/>
            <person name="Robin C."/>
            <person name="Rogers Y.H."/>
            <person name="Rohde C."/>
            <person name="Rozas J."/>
            <person name="Rubenfield M.J."/>
            <person name="Ruiz A."/>
            <person name="Russo S."/>
            <person name="Salzberg S.L."/>
            <person name="Sanchez-Gracia A."/>
            <person name="Saranga D.J."/>
            <person name="Sato H."/>
            <person name="Schaeffer S.W."/>
            <person name="Schatz M.C."/>
            <person name="Schlenke T."/>
            <person name="Schwartz R."/>
            <person name="Segarra C."/>
            <person name="Singh R.S."/>
            <person name="Sirot L."/>
            <person name="Sirota M."/>
            <person name="Sisneros N.B."/>
            <person name="Smith C.D."/>
            <person name="Smith T.F."/>
            <person name="Spieth J."/>
            <person name="Stage D.E."/>
            <person name="Stark A."/>
            <person name="Stephan W."/>
            <person name="Strausberg R.L."/>
            <person name="Strempel S."/>
            <person name="Sturgill D."/>
            <person name="Sutton G."/>
            <person name="Sutton G.G."/>
            <person name="Tao W."/>
            <person name="Teichmann S."/>
            <person name="Tobari Y.N."/>
            <person name="Tomimura Y."/>
            <person name="Tsolas J.M."/>
            <person name="Valente V.L."/>
            <person name="Venter E."/>
            <person name="Venter J.C."/>
            <person name="Vicario S."/>
            <person name="Vieira F.G."/>
            <person name="Vilella A.J."/>
            <person name="Villasante A."/>
            <person name="Walenz B."/>
            <person name="Wang J."/>
            <person name="Wasserman M."/>
            <person name="Watts T."/>
            <person name="Wilson D."/>
            <person name="Wilson R.K."/>
            <person name="Wing R.A."/>
            <person name="Wolfner M.F."/>
            <person name="Wong A."/>
            <person name="Wong G.K."/>
            <person name="Wu C.I."/>
            <person name="Wu G."/>
            <person name="Yamamoto D."/>
            <person name="Yang H.P."/>
            <person name="Yang S.P."/>
            <person name="Yorke J.A."/>
            <person name="Yoshida K."/>
            <person name="Zdobnov E."/>
            <person name="Zhang P."/>
            <person name="Zhang Y."/>
            <person name="Zimin A.V."/>
            <person name="Baldwin J."/>
            <person name="Abdouelleil A."/>
            <person name="Abdulkadir J."/>
            <person name="Abebe A."/>
            <person name="Abera B."/>
            <person name="Abreu J."/>
            <person name="Acer S.C."/>
            <person name="Aftuck L."/>
            <person name="Alexander A."/>
            <person name="An P."/>
            <person name="Anderson E."/>
            <person name="Anderson S."/>
            <person name="Arachi H."/>
            <person name="Azer M."/>
            <person name="Bachantsang P."/>
            <person name="Barry A."/>
            <person name="Bayul T."/>
            <person name="Berlin A."/>
            <person name="Bessette D."/>
            <person name="Bloom T."/>
            <person name="Blye J."/>
            <person name="Boguslavskiy L."/>
            <person name="Bonnet C."/>
            <person name="Boukhgalter B."/>
            <person name="Bourzgui I."/>
            <person name="Brown A."/>
            <person name="Cahill P."/>
            <person name="Channer S."/>
            <person name="Cheshatsang Y."/>
            <person name="Chuda L."/>
            <person name="Citroen M."/>
            <person name="Collymore A."/>
            <person name="Cooke P."/>
            <person name="Costello M."/>
            <person name="D'Aco K."/>
            <person name="Daza R."/>
            <person name="De Haan G."/>
            <person name="DeGray S."/>
            <person name="DeMaso C."/>
            <person name="Dhargay N."/>
            <person name="Dooley K."/>
            <person name="Dooley E."/>
            <person name="Doricent M."/>
            <person name="Dorje P."/>
            <person name="Dorjee K."/>
            <person name="Dupes A."/>
            <person name="Elong R."/>
            <person name="Falk J."/>
            <person name="Farina A."/>
            <person name="Faro S."/>
            <person name="Ferguson D."/>
            <person name="Fisher S."/>
            <person name="Foley C.D."/>
            <person name="Franke A."/>
            <person name="Friedrich D."/>
            <person name="Gadbois L."/>
            <person name="Gearin G."/>
            <person name="Gearin C.R."/>
            <person name="Giannoukos G."/>
            <person name="Goode T."/>
            <person name="Graham J."/>
            <person name="Grandbois E."/>
            <person name="Grewal S."/>
            <person name="Gyaltsen K."/>
            <person name="Hafez N."/>
            <person name="Hagos B."/>
            <person name="Hall J."/>
            <person name="Henson C."/>
            <person name="Hollinger A."/>
            <person name="Honan T."/>
            <person name="Huard M.D."/>
            <person name="Hughes L."/>
            <person name="Hurhula B."/>
            <person name="Husby M.E."/>
            <person name="Kamat A."/>
            <person name="Kanga B."/>
            <person name="Kashin S."/>
            <person name="Khazanovich D."/>
            <person name="Kisner P."/>
            <person name="Lance K."/>
            <person name="Lara M."/>
            <person name="Lee W."/>
            <person name="Lennon N."/>
            <person name="Letendre F."/>
            <person name="LeVine R."/>
            <person name="Lipovsky A."/>
            <person name="Liu X."/>
            <person name="Liu J."/>
            <person name="Liu S."/>
            <person name="Lokyitsang T."/>
            <person name="Lokyitsang Y."/>
            <person name="Lubonja R."/>
            <person name="Lui A."/>
            <person name="MacDonald P."/>
            <person name="Magnisalis V."/>
            <person name="Maru K."/>
            <person name="Matthews C."/>
            <person name="McCusker W."/>
            <person name="McDonough S."/>
            <person name="Mehta T."/>
            <person name="Meldrim J."/>
            <person name="Meneus L."/>
            <person name="Mihai O."/>
            <person name="Mihalev A."/>
            <person name="Mihova T."/>
            <person name="Mittelman R."/>
            <person name="Mlenga V."/>
            <person name="Montmayeur A."/>
            <person name="Mulrain L."/>
            <person name="Navidi A."/>
            <person name="Naylor J."/>
            <person name="Negash T."/>
            <person name="Nguyen T."/>
            <person name="Nguyen N."/>
            <person name="Nicol R."/>
            <person name="Norbu C."/>
            <person name="Norbu N."/>
            <person name="Novod N."/>
            <person name="O'Neill B."/>
            <person name="Osman S."/>
            <person name="Markiewicz E."/>
            <person name="Oyono O.L."/>
            <person name="Patti C."/>
            <person name="Phunkhang P."/>
            <person name="Pierre F."/>
            <person name="Priest M."/>
            <person name="Raghuraman S."/>
            <person name="Rege F."/>
            <person name="Reyes R."/>
            <person name="Rise C."/>
            <person name="Rogov P."/>
            <person name="Ross K."/>
            <person name="Ryan E."/>
            <person name="Settipalli S."/>
            <person name="Shea T."/>
            <person name="Sherpa N."/>
            <person name="Shi L."/>
            <person name="Shih D."/>
            <person name="Sparrow T."/>
            <person name="Spaulding J."/>
            <person name="Stalker J."/>
            <person name="Stange-Thomann N."/>
            <person name="Stavropoulos S."/>
            <person name="Stone C."/>
            <person name="Strader C."/>
            <person name="Tesfaye S."/>
            <person name="Thomson T."/>
            <person name="Thoulutsang Y."/>
            <person name="Thoulutsang D."/>
            <person name="Topham K."/>
            <person name="Topping I."/>
            <person name="Tsamla T."/>
            <person name="Vassiliev H."/>
            <person name="Vo A."/>
            <person name="Wangchuk T."/>
            <person name="Wangdi T."/>
            <person name="Weiand M."/>
            <person name="Wilkinson J."/>
            <person name="Wilson A."/>
            <person name="Yadav S."/>
            <person name="Young G."/>
            <person name="Yu Q."/>
            <person name="Zembek L."/>
            <person name="Zhong D."/>
            <person name="Zimmer A."/>
            <person name="Zwirko Z."/>
            <person name="Jaffe D.B."/>
            <person name="Alvarez P."/>
            <person name="Brockman W."/>
            <person name="Butler J."/>
            <person name="Chin C."/>
            <person name="Gnerre S."/>
            <person name="Grabherr M."/>
            <person name="Kleber M."/>
            <person name="Mauceli E."/>
            <person name="MacCallum I."/>
        </authorList>
    </citation>
    <scope>NUCLEOTIDE SEQUENCE [LARGE SCALE GENOMIC DNA]</scope>
    <source>
        <strain evidence="3">Tucson 15010-1051.87</strain>
    </source>
</reference>
<dbReference type="PANTHER" id="PTHR45703:SF32">
    <property type="entry name" value="DYNEINS HEAVY CHAIN"/>
    <property type="match status" value="1"/>
</dbReference>
<sequence>MLDNNRDEFKKILLHQAEKFKMILKEFLDDFYLKLPTAANINPKIALKFLKIISLKVEDCFKFEESLKSDLSVFNVNQPESLDLRKLDTEVKIVQNIWQLILDWQTSWDNWRKGNFWKINIDEMEDKALSLYKEFSMLNKMYYDRHWEMLEVTTKSIDSFRRTLPLITALKNPNMRERHWSRVRGVMQV</sequence>
<feature type="domain" description="Dynein heavy chain linker" evidence="1">
    <location>
        <begin position="84"/>
        <end position="186"/>
    </location>
</feature>
<dbReference type="AlphaFoldDB" id="B4MH78"/>
<dbReference type="Proteomes" id="UP000008792">
    <property type="component" value="Unassembled WGS sequence"/>
</dbReference>
<dbReference type="eggNOG" id="KOG3595">
    <property type="taxonomic scope" value="Eukaryota"/>
</dbReference>
<protein>
    <recommendedName>
        <fullName evidence="1">Dynein heavy chain linker domain-containing protein</fullName>
    </recommendedName>
</protein>
<feature type="non-terminal residue" evidence="2">
    <location>
        <position position="189"/>
    </location>
</feature>
<name>B4MH78_DROVI</name>
<dbReference type="HOGENOM" id="CLU_1588241_0_0_1"/>
<proteinExistence type="predicted"/>
<evidence type="ECO:0000313" key="2">
    <source>
        <dbReference type="EMBL" id="EDW71542.2"/>
    </source>
</evidence>
<dbReference type="Pfam" id="PF08393">
    <property type="entry name" value="DHC_N2"/>
    <property type="match status" value="1"/>
</dbReference>
<keyword evidence="3" id="KW-1185">Reference proteome</keyword>
<dbReference type="InterPro" id="IPR026983">
    <property type="entry name" value="DHC"/>
</dbReference>
<gene>
    <name evidence="2" type="primary">Dvir\GJ14915</name>
    <name evidence="2" type="ORF">Dvir_GJ14915</name>
</gene>
<accession>B4MH78</accession>
<dbReference type="STRING" id="7244.B4MH78"/>
<dbReference type="GO" id="GO:0030286">
    <property type="term" value="C:dynein complex"/>
    <property type="evidence" value="ECO:0007669"/>
    <property type="project" value="InterPro"/>
</dbReference>
<dbReference type="SMR" id="B4MH78"/>